<keyword evidence="1" id="KW-0732">Signal</keyword>
<dbReference type="Pfam" id="PF03572">
    <property type="entry name" value="Peptidase_S41"/>
    <property type="match status" value="1"/>
</dbReference>
<dbReference type="KEGG" id="svo:SVI_3040"/>
<dbReference type="AlphaFoldDB" id="D4ZAG6"/>
<keyword evidence="4" id="KW-1185">Reference proteome</keyword>
<reference evidence="4" key="1">
    <citation type="journal article" date="2010" name="Mol. Biosyst.">
        <title>Complete genome sequence and comparative analysis of Shewanella violacea, a psychrophilic and piezophilic bacterium from deep sea floor sediments.</title>
        <authorList>
            <person name="Aono E."/>
            <person name="Baba T."/>
            <person name="Ara T."/>
            <person name="Nishi T."/>
            <person name="Nakamichi T."/>
            <person name="Inamoto E."/>
            <person name="Toyonaga H."/>
            <person name="Hasegawa M."/>
            <person name="Takai Y."/>
            <person name="Okumura Y."/>
            <person name="Baba M."/>
            <person name="Tomita M."/>
            <person name="Kato C."/>
            <person name="Oshima T."/>
            <person name="Nakasone K."/>
            <person name="Mori H."/>
        </authorList>
    </citation>
    <scope>NUCLEOTIDE SEQUENCE [LARGE SCALE GENOMIC DNA]</scope>
    <source>
        <strain evidence="4">JCM 10179 / CIP 106290 / LMG 19151 / DSS12</strain>
    </source>
</reference>
<organism evidence="3 4">
    <name type="scientific">Shewanella violacea (strain JCM 10179 / CIP 106290 / LMG 19151 / DSS12)</name>
    <dbReference type="NCBI Taxonomy" id="637905"/>
    <lineage>
        <taxon>Bacteria</taxon>
        <taxon>Pseudomonadati</taxon>
        <taxon>Pseudomonadota</taxon>
        <taxon>Gammaproteobacteria</taxon>
        <taxon>Alteromonadales</taxon>
        <taxon>Shewanellaceae</taxon>
        <taxon>Shewanella</taxon>
    </lineage>
</organism>
<dbReference type="OrthoDB" id="7266775at2"/>
<protein>
    <submittedName>
        <fullName evidence="3">Peptidase, S41 family</fullName>
    </submittedName>
</protein>
<dbReference type="SUPFAM" id="SSF52096">
    <property type="entry name" value="ClpP/crotonase"/>
    <property type="match status" value="1"/>
</dbReference>
<proteinExistence type="predicted"/>
<feature type="domain" description="Tail specific protease" evidence="2">
    <location>
        <begin position="260"/>
        <end position="455"/>
    </location>
</feature>
<dbReference type="eggNOG" id="COG0793">
    <property type="taxonomic scope" value="Bacteria"/>
</dbReference>
<sequence>MLKPLSFALTLGASLSLVFYTSDVSAEAANTASIEAVKDGSNNPWAQLAVTDLKQIYQTVKADHPGAVDDDNPYFSDWLEQGYREGITRANQAESLQDTLNTLRYYVSGFADGHFGLSLNYQARTQTWVGIGLAKRGRDYRVSYQEKNWSSELPPLGASLISCDGRNPSKIMNDEILKYRFNNLEVNSKKIRYAKKILIDDGIGERTHPETCLFEISGKQQSYKLSWKKTSTTKLINKLKLGNLPSQFELIEFKPNHYWVTLPNFYPNADEEVQLKAIIKQMKALRNAELLVFDVRGNGGGSSQWGVNLASELYGKEYIDNVIEHAPDNSYALWRVSSENIAYLESINGSILTQFGADSEIFKEFYQTGQDMKASLLSGDIFVKEASSSEESETSSKVTPKLITEPSLYKGKTVLLTDSYCGSACLDFADLSLSIPGLVHMGEETSADTVYMDVRMVTLKSGLGRFSLAQKVYRDRPRANNQSYIPQYLYQGKMTDTDGLQKWVVESLAE</sequence>
<dbReference type="Proteomes" id="UP000002350">
    <property type="component" value="Chromosome"/>
</dbReference>
<evidence type="ECO:0000313" key="4">
    <source>
        <dbReference type="Proteomes" id="UP000002350"/>
    </source>
</evidence>
<gene>
    <name evidence="3" type="ordered locus">SVI_3040</name>
</gene>
<evidence type="ECO:0000256" key="1">
    <source>
        <dbReference type="SAM" id="SignalP"/>
    </source>
</evidence>
<dbReference type="GO" id="GO:0008236">
    <property type="term" value="F:serine-type peptidase activity"/>
    <property type="evidence" value="ECO:0007669"/>
    <property type="project" value="InterPro"/>
</dbReference>
<name>D4ZAG6_SHEVD</name>
<evidence type="ECO:0000313" key="3">
    <source>
        <dbReference type="EMBL" id="BAJ03011.1"/>
    </source>
</evidence>
<evidence type="ECO:0000259" key="2">
    <source>
        <dbReference type="Pfam" id="PF03572"/>
    </source>
</evidence>
<dbReference type="GO" id="GO:0006508">
    <property type="term" value="P:proteolysis"/>
    <property type="evidence" value="ECO:0007669"/>
    <property type="project" value="InterPro"/>
</dbReference>
<dbReference type="RefSeq" id="WP_013052310.1">
    <property type="nucleotide sequence ID" value="NC_014012.1"/>
</dbReference>
<dbReference type="HOGENOM" id="CLU_042250_0_0_6"/>
<feature type="signal peptide" evidence="1">
    <location>
        <begin position="1"/>
        <end position="28"/>
    </location>
</feature>
<accession>D4ZAG6</accession>
<dbReference type="Gene3D" id="3.90.226.10">
    <property type="entry name" value="2-enoyl-CoA Hydratase, Chain A, domain 1"/>
    <property type="match status" value="1"/>
</dbReference>
<dbReference type="EMBL" id="AP011177">
    <property type="protein sequence ID" value="BAJ03011.1"/>
    <property type="molecule type" value="Genomic_DNA"/>
</dbReference>
<dbReference type="InterPro" id="IPR005151">
    <property type="entry name" value="Tail-specific_protease"/>
</dbReference>
<dbReference type="InterPro" id="IPR029045">
    <property type="entry name" value="ClpP/crotonase-like_dom_sf"/>
</dbReference>
<feature type="chain" id="PRO_5003068605" evidence="1">
    <location>
        <begin position="29"/>
        <end position="510"/>
    </location>
</feature>
<dbReference type="STRING" id="637905.SVI_3040"/>